<feature type="domain" description="HTH lysR-type" evidence="5">
    <location>
        <begin position="6"/>
        <end position="63"/>
    </location>
</feature>
<evidence type="ECO:0000256" key="2">
    <source>
        <dbReference type="ARBA" id="ARBA00023015"/>
    </source>
</evidence>
<dbReference type="PANTHER" id="PTHR30537:SF26">
    <property type="entry name" value="GLYCINE CLEAVAGE SYSTEM TRANSCRIPTIONAL ACTIVATOR"/>
    <property type="match status" value="1"/>
</dbReference>
<dbReference type="RefSeq" id="WP_138318198.1">
    <property type="nucleotide sequence ID" value="NZ_VCBC01000002.1"/>
</dbReference>
<dbReference type="GO" id="GO:0006351">
    <property type="term" value="P:DNA-templated transcription"/>
    <property type="evidence" value="ECO:0007669"/>
    <property type="project" value="TreeGrafter"/>
</dbReference>
<keyword evidence="7" id="KW-1185">Reference proteome</keyword>
<reference evidence="6 7" key="1">
    <citation type="submission" date="2019-05" db="EMBL/GenBank/DDBJ databases">
        <title>Genome sequences of Thalassotalea litorea 1K03283.</title>
        <authorList>
            <person name="Zhang D."/>
        </authorList>
    </citation>
    <scope>NUCLEOTIDE SEQUENCE [LARGE SCALE GENOMIC DNA]</scope>
    <source>
        <strain evidence="6 7">MCCC 1K03283</strain>
    </source>
</reference>
<gene>
    <name evidence="6" type="primary">gcvA</name>
    <name evidence="6" type="ORF">FE810_01210</name>
</gene>
<dbReference type="SUPFAM" id="SSF46785">
    <property type="entry name" value="Winged helix' DNA-binding domain"/>
    <property type="match status" value="1"/>
</dbReference>
<name>A0A5R9IPX9_9GAMM</name>
<dbReference type="SUPFAM" id="SSF53850">
    <property type="entry name" value="Periplasmic binding protein-like II"/>
    <property type="match status" value="1"/>
</dbReference>
<dbReference type="InterPro" id="IPR036388">
    <property type="entry name" value="WH-like_DNA-bd_sf"/>
</dbReference>
<dbReference type="FunFam" id="1.10.10.10:FF:000038">
    <property type="entry name" value="Glycine cleavage system transcriptional activator"/>
    <property type="match status" value="1"/>
</dbReference>
<dbReference type="InterPro" id="IPR000847">
    <property type="entry name" value="LysR_HTH_N"/>
</dbReference>
<dbReference type="PRINTS" id="PR00039">
    <property type="entry name" value="HTHLYSR"/>
</dbReference>
<dbReference type="Gene3D" id="1.10.10.10">
    <property type="entry name" value="Winged helix-like DNA-binding domain superfamily/Winged helix DNA-binding domain"/>
    <property type="match status" value="1"/>
</dbReference>
<dbReference type="Gene3D" id="3.40.190.10">
    <property type="entry name" value="Periplasmic binding protein-like II"/>
    <property type="match status" value="2"/>
</dbReference>
<evidence type="ECO:0000313" key="7">
    <source>
        <dbReference type="Proteomes" id="UP000307790"/>
    </source>
</evidence>
<dbReference type="InterPro" id="IPR005119">
    <property type="entry name" value="LysR_subst-bd"/>
</dbReference>
<dbReference type="PROSITE" id="PS50931">
    <property type="entry name" value="HTH_LYSR"/>
    <property type="match status" value="1"/>
</dbReference>
<dbReference type="GO" id="GO:0003700">
    <property type="term" value="F:DNA-binding transcription factor activity"/>
    <property type="evidence" value="ECO:0007669"/>
    <property type="project" value="InterPro"/>
</dbReference>
<evidence type="ECO:0000313" key="6">
    <source>
        <dbReference type="EMBL" id="TLU67595.1"/>
    </source>
</evidence>
<sequence>MANRLPPLNALKAFEASARHLSFTKAADELFVTQAAVSHQIKSLESHLEIKLFMRKNRTLLLTEEGQSYYLDIKDIFTSLHDATQRLLARNSKGAITVCVHPSFAIQWLVPRLSDFNRLYPDIDVRISADDKDEGTLTDDVDIAFYYGRGNWPGVIADRMMTEYLQPVCAPSLLQDIGKPGQLAGIGDLAEQTLLHDTSRRDWKRFFKNIGINSRNVDQGPIFSHSALVLQAAIHGQGIALGHNLLAKPEIEAGRLIAPFSEILVNKDAFYIVCRAPLQEEGRIAQFREWVLDTVAEEELAIDEDKIN</sequence>
<comment type="caution">
    <text evidence="6">The sequence shown here is derived from an EMBL/GenBank/DDBJ whole genome shotgun (WGS) entry which is preliminary data.</text>
</comment>
<dbReference type="AlphaFoldDB" id="A0A5R9IPX9"/>
<dbReference type="InterPro" id="IPR036390">
    <property type="entry name" value="WH_DNA-bd_sf"/>
</dbReference>
<dbReference type="Pfam" id="PF00126">
    <property type="entry name" value="HTH_1"/>
    <property type="match status" value="1"/>
</dbReference>
<organism evidence="6 7">
    <name type="scientific">Thalassotalea litorea</name>
    <dbReference type="NCBI Taxonomy" id="2020715"/>
    <lineage>
        <taxon>Bacteria</taxon>
        <taxon>Pseudomonadati</taxon>
        <taxon>Pseudomonadota</taxon>
        <taxon>Gammaproteobacteria</taxon>
        <taxon>Alteromonadales</taxon>
        <taxon>Colwelliaceae</taxon>
        <taxon>Thalassotalea</taxon>
    </lineage>
</organism>
<dbReference type="Proteomes" id="UP000307790">
    <property type="component" value="Unassembled WGS sequence"/>
</dbReference>
<evidence type="ECO:0000256" key="1">
    <source>
        <dbReference type="ARBA" id="ARBA00009437"/>
    </source>
</evidence>
<dbReference type="InterPro" id="IPR058163">
    <property type="entry name" value="LysR-type_TF_proteobact-type"/>
</dbReference>
<dbReference type="CDD" id="cd08432">
    <property type="entry name" value="PBP2_GcdR_TrpI_HvrB_AmpR_like"/>
    <property type="match status" value="1"/>
</dbReference>
<comment type="similarity">
    <text evidence="1">Belongs to the LysR transcriptional regulatory family.</text>
</comment>
<keyword evidence="4" id="KW-0804">Transcription</keyword>
<dbReference type="Pfam" id="PF03466">
    <property type="entry name" value="LysR_substrate"/>
    <property type="match status" value="1"/>
</dbReference>
<protein>
    <submittedName>
        <fullName evidence="6">Transcriptional regulator GcvA</fullName>
    </submittedName>
</protein>
<dbReference type="OrthoDB" id="5526340at2"/>
<evidence type="ECO:0000256" key="3">
    <source>
        <dbReference type="ARBA" id="ARBA00023125"/>
    </source>
</evidence>
<proteinExistence type="inferred from homology"/>
<evidence type="ECO:0000256" key="4">
    <source>
        <dbReference type="ARBA" id="ARBA00023163"/>
    </source>
</evidence>
<dbReference type="PANTHER" id="PTHR30537">
    <property type="entry name" value="HTH-TYPE TRANSCRIPTIONAL REGULATOR"/>
    <property type="match status" value="1"/>
</dbReference>
<dbReference type="EMBL" id="VCBC01000002">
    <property type="protein sequence ID" value="TLU67595.1"/>
    <property type="molecule type" value="Genomic_DNA"/>
</dbReference>
<dbReference type="GO" id="GO:0043565">
    <property type="term" value="F:sequence-specific DNA binding"/>
    <property type="evidence" value="ECO:0007669"/>
    <property type="project" value="TreeGrafter"/>
</dbReference>
<accession>A0A5R9IPX9</accession>
<keyword evidence="3" id="KW-0238">DNA-binding</keyword>
<keyword evidence="2" id="KW-0805">Transcription regulation</keyword>
<dbReference type="NCBIfam" id="NF008352">
    <property type="entry name" value="PRK11139.1"/>
    <property type="match status" value="1"/>
</dbReference>
<evidence type="ECO:0000259" key="5">
    <source>
        <dbReference type="PROSITE" id="PS50931"/>
    </source>
</evidence>
<dbReference type="FunFam" id="3.40.190.10:FF:000017">
    <property type="entry name" value="Glycine cleavage system transcriptional activator"/>
    <property type="match status" value="1"/>
</dbReference>